<organism evidence="9 10">
    <name type="scientific">Sorangium cellulosum (strain So ce56)</name>
    <name type="common">Polyangium cellulosum (strain So ce56)</name>
    <dbReference type="NCBI Taxonomy" id="448385"/>
    <lineage>
        <taxon>Bacteria</taxon>
        <taxon>Pseudomonadati</taxon>
        <taxon>Myxococcota</taxon>
        <taxon>Polyangia</taxon>
        <taxon>Polyangiales</taxon>
        <taxon>Polyangiaceae</taxon>
        <taxon>Sorangium</taxon>
    </lineage>
</organism>
<sequence length="330" mass="34668">MQLTKIPALDGGRAMKPRMKRFSLVLVAMFAVPLTACDQKPASQAIADAPVSASVKPAPPPAPTPEPAASPQPPPEPAGLPAPPDVAAPPADAQKTASGLASKVLAPGKDTAHPGPDDKVTVHYTGWTTDGKMFDSSIVRNEPATFPVGGVIKGWTEALQLMSKGEKRRLWIPGALAYGDTPAQPGAPAGMLVFDVELLDFAPAPKPPPAPKDVKAAPKTAKKTASGLAYQVLQKGTGTEHPKPTSRVVVHYTGWTTDGKMFDSSIVRDEPATFPVGGVIKGWTEGLQLMVKGEKARFWIPADLAYGDKPTRPGAPAGMLVFDVELIDFR</sequence>
<evidence type="ECO:0000259" key="8">
    <source>
        <dbReference type="PROSITE" id="PS50059"/>
    </source>
</evidence>
<dbReference type="PANTHER" id="PTHR43811:SF19">
    <property type="entry name" value="39 KDA FK506-BINDING NUCLEAR PROTEIN"/>
    <property type="match status" value="1"/>
</dbReference>
<proteinExistence type="inferred from homology"/>
<evidence type="ECO:0000256" key="6">
    <source>
        <dbReference type="PROSITE-ProRule" id="PRU00277"/>
    </source>
</evidence>
<evidence type="ECO:0000256" key="1">
    <source>
        <dbReference type="ARBA" id="ARBA00000971"/>
    </source>
</evidence>
<protein>
    <recommendedName>
        <fullName evidence="3 6">peptidylprolyl isomerase</fullName>
        <ecNumber evidence="3 6">5.2.1.8</ecNumber>
    </recommendedName>
</protein>
<evidence type="ECO:0000256" key="3">
    <source>
        <dbReference type="ARBA" id="ARBA00013194"/>
    </source>
</evidence>
<evidence type="ECO:0000256" key="4">
    <source>
        <dbReference type="ARBA" id="ARBA00023110"/>
    </source>
</evidence>
<keyword evidence="10" id="KW-1185">Reference proteome</keyword>
<dbReference type="Pfam" id="PF00254">
    <property type="entry name" value="FKBP_C"/>
    <property type="match status" value="2"/>
</dbReference>
<feature type="domain" description="PPIase FKBP-type" evidence="8">
    <location>
        <begin position="117"/>
        <end position="202"/>
    </location>
</feature>
<keyword evidence="5 6" id="KW-0413">Isomerase</keyword>
<dbReference type="AlphaFoldDB" id="A9F4I4"/>
<evidence type="ECO:0000256" key="5">
    <source>
        <dbReference type="ARBA" id="ARBA00023235"/>
    </source>
</evidence>
<dbReference type="PROSITE" id="PS50059">
    <property type="entry name" value="FKBP_PPIASE"/>
    <property type="match status" value="2"/>
</dbReference>
<dbReference type="EC" id="5.2.1.8" evidence="3 6"/>
<feature type="domain" description="PPIase FKBP-type" evidence="8">
    <location>
        <begin position="245"/>
        <end position="330"/>
    </location>
</feature>
<dbReference type="PANTHER" id="PTHR43811">
    <property type="entry name" value="FKBP-TYPE PEPTIDYL-PROLYL CIS-TRANS ISOMERASE FKPA"/>
    <property type="match status" value="1"/>
</dbReference>
<gene>
    <name evidence="9" type="ordered locus">sce7544</name>
</gene>
<feature type="region of interest" description="Disordered" evidence="7">
    <location>
        <begin position="41"/>
        <end position="98"/>
    </location>
</feature>
<feature type="compositionally biased region" description="Low complexity" evidence="7">
    <location>
        <begin position="47"/>
        <end position="56"/>
    </location>
</feature>
<dbReference type="InterPro" id="IPR046357">
    <property type="entry name" value="PPIase_dom_sf"/>
</dbReference>
<dbReference type="HOGENOM" id="CLU_061750_0_0_7"/>
<dbReference type="Proteomes" id="UP000002139">
    <property type="component" value="Chromosome"/>
</dbReference>
<dbReference type="eggNOG" id="COG0545">
    <property type="taxonomic scope" value="Bacteria"/>
</dbReference>
<feature type="compositionally biased region" description="Pro residues" evidence="7">
    <location>
        <begin position="57"/>
        <end position="87"/>
    </location>
</feature>
<comment type="similarity">
    <text evidence="2">Belongs to the FKBP-type PPIase family.</text>
</comment>
<dbReference type="SUPFAM" id="SSF54534">
    <property type="entry name" value="FKBP-like"/>
    <property type="match status" value="2"/>
</dbReference>
<dbReference type="KEGG" id="scl:sce7544"/>
<name>A9F4I4_SORC5</name>
<dbReference type="InterPro" id="IPR001179">
    <property type="entry name" value="PPIase_FKBP_dom"/>
</dbReference>
<comment type="catalytic activity">
    <reaction evidence="1 6">
        <text>[protein]-peptidylproline (omega=180) = [protein]-peptidylproline (omega=0)</text>
        <dbReference type="Rhea" id="RHEA:16237"/>
        <dbReference type="Rhea" id="RHEA-COMP:10747"/>
        <dbReference type="Rhea" id="RHEA-COMP:10748"/>
        <dbReference type="ChEBI" id="CHEBI:83833"/>
        <dbReference type="ChEBI" id="CHEBI:83834"/>
        <dbReference type="EC" id="5.2.1.8"/>
    </reaction>
</comment>
<dbReference type="Gene3D" id="3.10.50.40">
    <property type="match status" value="2"/>
</dbReference>
<evidence type="ECO:0000256" key="7">
    <source>
        <dbReference type="SAM" id="MobiDB-lite"/>
    </source>
</evidence>
<dbReference type="GO" id="GO:0003755">
    <property type="term" value="F:peptidyl-prolyl cis-trans isomerase activity"/>
    <property type="evidence" value="ECO:0007669"/>
    <property type="project" value="UniProtKB-KW"/>
</dbReference>
<reference evidence="9 10" key="1">
    <citation type="journal article" date="2007" name="Nat. Biotechnol.">
        <title>Complete genome sequence of the myxobacterium Sorangium cellulosum.</title>
        <authorList>
            <person name="Schneiker S."/>
            <person name="Perlova O."/>
            <person name="Kaiser O."/>
            <person name="Gerth K."/>
            <person name="Alici A."/>
            <person name="Altmeyer M.O."/>
            <person name="Bartels D."/>
            <person name="Bekel T."/>
            <person name="Beyer S."/>
            <person name="Bode E."/>
            <person name="Bode H.B."/>
            <person name="Bolten C.J."/>
            <person name="Choudhuri J.V."/>
            <person name="Doss S."/>
            <person name="Elnakady Y.A."/>
            <person name="Frank B."/>
            <person name="Gaigalat L."/>
            <person name="Goesmann A."/>
            <person name="Groeger C."/>
            <person name="Gross F."/>
            <person name="Jelsbak L."/>
            <person name="Jelsbak L."/>
            <person name="Kalinowski J."/>
            <person name="Kegler C."/>
            <person name="Knauber T."/>
            <person name="Konietzny S."/>
            <person name="Kopp M."/>
            <person name="Krause L."/>
            <person name="Krug D."/>
            <person name="Linke B."/>
            <person name="Mahmud T."/>
            <person name="Martinez-Arias R."/>
            <person name="McHardy A.C."/>
            <person name="Merai M."/>
            <person name="Meyer F."/>
            <person name="Mormann S."/>
            <person name="Munoz-Dorado J."/>
            <person name="Perez J."/>
            <person name="Pradella S."/>
            <person name="Rachid S."/>
            <person name="Raddatz G."/>
            <person name="Rosenau F."/>
            <person name="Rueckert C."/>
            <person name="Sasse F."/>
            <person name="Scharfe M."/>
            <person name="Schuster S.C."/>
            <person name="Suen G."/>
            <person name="Treuner-Lange A."/>
            <person name="Velicer G.J."/>
            <person name="Vorholter F.-J."/>
            <person name="Weissman K.J."/>
            <person name="Welch R.D."/>
            <person name="Wenzel S.C."/>
            <person name="Whitworth D.E."/>
            <person name="Wilhelm S."/>
            <person name="Wittmann C."/>
            <person name="Bloecker H."/>
            <person name="Puehler A."/>
            <person name="Mueller R."/>
        </authorList>
    </citation>
    <scope>NUCLEOTIDE SEQUENCE [LARGE SCALE GENOMIC DNA]</scope>
    <source>
        <strain evidence="10">So ce56</strain>
    </source>
</reference>
<accession>A9F4I4</accession>
<evidence type="ECO:0000256" key="2">
    <source>
        <dbReference type="ARBA" id="ARBA00006577"/>
    </source>
</evidence>
<evidence type="ECO:0000313" key="9">
    <source>
        <dbReference type="EMBL" id="CAN97713.1"/>
    </source>
</evidence>
<keyword evidence="4 6" id="KW-0697">Rotamase</keyword>
<evidence type="ECO:0000313" key="10">
    <source>
        <dbReference type="Proteomes" id="UP000002139"/>
    </source>
</evidence>
<dbReference type="STRING" id="448385.sce7544"/>
<dbReference type="EMBL" id="AM746676">
    <property type="protein sequence ID" value="CAN97713.1"/>
    <property type="molecule type" value="Genomic_DNA"/>
</dbReference>